<sequence>MGFRFDMQNKSSQQQAIVRKRDEADKRRREESQKKKDGSRQELKWEVSPRLSDYEGIFVKDGEKYLFELRVSRTTLFNEPCGLNEKNVHDWLFEVSNAFAEEVKEYKIFCITSSDVRDGELTTDWKNLRVETK</sequence>
<accession>A0A1G8IIM3</accession>
<dbReference type="Proteomes" id="UP000199163">
    <property type="component" value="Unassembled WGS sequence"/>
</dbReference>
<evidence type="ECO:0000256" key="1">
    <source>
        <dbReference type="SAM" id="MobiDB-lite"/>
    </source>
</evidence>
<name>A0A1G8IIM3_9BACI</name>
<evidence type="ECO:0000313" key="3">
    <source>
        <dbReference type="Proteomes" id="UP000199163"/>
    </source>
</evidence>
<reference evidence="2 3" key="1">
    <citation type="submission" date="2016-10" db="EMBL/GenBank/DDBJ databases">
        <authorList>
            <person name="de Groot N.N."/>
        </authorList>
    </citation>
    <scope>NUCLEOTIDE SEQUENCE [LARGE SCALE GENOMIC DNA]</scope>
    <source>
        <strain evidence="2 3">DSM 21632</strain>
    </source>
</reference>
<keyword evidence="3" id="KW-1185">Reference proteome</keyword>
<protein>
    <submittedName>
        <fullName evidence="2">Uncharacterized protein</fullName>
    </submittedName>
</protein>
<feature type="compositionally biased region" description="Basic and acidic residues" evidence="1">
    <location>
        <begin position="19"/>
        <end position="42"/>
    </location>
</feature>
<evidence type="ECO:0000313" key="2">
    <source>
        <dbReference type="EMBL" id="SDI18839.1"/>
    </source>
</evidence>
<organism evidence="2 3">
    <name type="scientific">Alteribacillus persepolensis</name>
    <dbReference type="NCBI Taxonomy" id="568899"/>
    <lineage>
        <taxon>Bacteria</taxon>
        <taxon>Bacillati</taxon>
        <taxon>Bacillota</taxon>
        <taxon>Bacilli</taxon>
        <taxon>Bacillales</taxon>
        <taxon>Bacillaceae</taxon>
        <taxon>Alteribacillus</taxon>
    </lineage>
</organism>
<dbReference type="STRING" id="568899.SAMN05192534_12440"/>
<dbReference type="EMBL" id="FNDK01000024">
    <property type="protein sequence ID" value="SDI18839.1"/>
    <property type="molecule type" value="Genomic_DNA"/>
</dbReference>
<gene>
    <name evidence="2" type="ORF">SAMN05192534_12440</name>
</gene>
<proteinExistence type="predicted"/>
<dbReference type="AlphaFoldDB" id="A0A1G8IIM3"/>
<feature type="region of interest" description="Disordered" evidence="1">
    <location>
        <begin position="1"/>
        <end position="42"/>
    </location>
</feature>
<dbReference type="OrthoDB" id="2970791at2"/>